<dbReference type="AlphaFoldDB" id="A0A221W9C5"/>
<dbReference type="KEGG" id="ahg:AHOG_23115"/>
<reference evidence="2 3" key="1">
    <citation type="submission" date="2017-07" db="EMBL/GenBank/DDBJ databases">
        <title>Complete genome sequence of Actinoalloteichus hoggarensis DSM 45943, type strain of Actinoalloteichus hoggarensis.</title>
        <authorList>
            <person name="Ruckert C."/>
            <person name="Nouioui I."/>
            <person name="Willmese J."/>
            <person name="van Wezel G."/>
            <person name="Klenk H.-P."/>
            <person name="Kalinowski J."/>
            <person name="Zotchev S.B."/>
        </authorList>
    </citation>
    <scope>NUCLEOTIDE SEQUENCE [LARGE SCALE GENOMIC DNA]</scope>
    <source>
        <strain evidence="2 3">DSM 45943</strain>
    </source>
</reference>
<protein>
    <submittedName>
        <fullName evidence="2">Uncharacterized protein</fullName>
    </submittedName>
</protein>
<evidence type="ECO:0000313" key="2">
    <source>
        <dbReference type="EMBL" id="ASO22233.1"/>
    </source>
</evidence>
<keyword evidence="3" id="KW-1185">Reference proteome</keyword>
<organism evidence="2 3">
    <name type="scientific">Actinoalloteichus hoggarensis</name>
    <dbReference type="NCBI Taxonomy" id="1470176"/>
    <lineage>
        <taxon>Bacteria</taxon>
        <taxon>Bacillati</taxon>
        <taxon>Actinomycetota</taxon>
        <taxon>Actinomycetes</taxon>
        <taxon>Pseudonocardiales</taxon>
        <taxon>Pseudonocardiaceae</taxon>
        <taxon>Actinoalloteichus</taxon>
    </lineage>
</organism>
<gene>
    <name evidence="2" type="ORF">AHOG_23115</name>
</gene>
<evidence type="ECO:0000256" key="1">
    <source>
        <dbReference type="SAM" id="MobiDB-lite"/>
    </source>
</evidence>
<name>A0A221W9C5_9PSEU</name>
<dbReference type="EMBL" id="CP022521">
    <property type="protein sequence ID" value="ASO22233.1"/>
    <property type="molecule type" value="Genomic_DNA"/>
</dbReference>
<feature type="region of interest" description="Disordered" evidence="1">
    <location>
        <begin position="1"/>
        <end position="81"/>
    </location>
</feature>
<proteinExistence type="predicted"/>
<evidence type="ECO:0000313" key="3">
    <source>
        <dbReference type="Proteomes" id="UP000204221"/>
    </source>
</evidence>
<accession>A0A221W9C5</accession>
<sequence>MEPPAEADRSTVAARLASGADPSWVRKHGRTRDVEMPGAVWQPGPRRAGQWKECSSAGNAPPRTSAANSRAAWDSTPATSA</sequence>
<dbReference type="Proteomes" id="UP000204221">
    <property type="component" value="Chromosome"/>
</dbReference>